<name>A0A0V0SYJ6_9BILA</name>
<sequence>MSFKITRLLVPTSYCMRKLSHLIGLNCPENGLLDSDFPKLYVADNHYANSFSKHHASICDGDLVKLYLHITPTFL</sequence>
<accession>A0A0V0SYJ6</accession>
<gene>
    <name evidence="1" type="ORF">T05_7760</name>
</gene>
<dbReference type="AlphaFoldDB" id="A0A0V0SYJ6"/>
<protein>
    <submittedName>
        <fullName evidence="1">Uncharacterized protein</fullName>
    </submittedName>
</protein>
<proteinExistence type="predicted"/>
<organism evidence="1 2">
    <name type="scientific">Trichinella murrelli</name>
    <dbReference type="NCBI Taxonomy" id="144512"/>
    <lineage>
        <taxon>Eukaryota</taxon>
        <taxon>Metazoa</taxon>
        <taxon>Ecdysozoa</taxon>
        <taxon>Nematoda</taxon>
        <taxon>Enoplea</taxon>
        <taxon>Dorylaimia</taxon>
        <taxon>Trichinellida</taxon>
        <taxon>Trichinellidae</taxon>
        <taxon>Trichinella</taxon>
    </lineage>
</organism>
<keyword evidence="2" id="KW-1185">Reference proteome</keyword>
<dbReference type="Proteomes" id="UP000055048">
    <property type="component" value="Unassembled WGS sequence"/>
</dbReference>
<dbReference type="EMBL" id="JYDJ01001517">
    <property type="protein sequence ID" value="KRX31865.1"/>
    <property type="molecule type" value="Genomic_DNA"/>
</dbReference>
<evidence type="ECO:0000313" key="2">
    <source>
        <dbReference type="Proteomes" id="UP000055048"/>
    </source>
</evidence>
<evidence type="ECO:0000313" key="1">
    <source>
        <dbReference type="EMBL" id="KRX31865.1"/>
    </source>
</evidence>
<comment type="caution">
    <text evidence="1">The sequence shown here is derived from an EMBL/GenBank/DDBJ whole genome shotgun (WGS) entry which is preliminary data.</text>
</comment>
<reference evidence="1 2" key="1">
    <citation type="submission" date="2015-01" db="EMBL/GenBank/DDBJ databases">
        <title>Evolution of Trichinella species and genotypes.</title>
        <authorList>
            <person name="Korhonen P.K."/>
            <person name="Edoardo P."/>
            <person name="Giuseppe L.R."/>
            <person name="Gasser R.B."/>
        </authorList>
    </citation>
    <scope>NUCLEOTIDE SEQUENCE [LARGE SCALE GENOMIC DNA]</scope>
    <source>
        <strain evidence="1">ISS417</strain>
    </source>
</reference>